<organism evidence="1 2">
    <name type="scientific">Lachnospira hominis</name>
    <name type="common">ex Liu et al. 2021</name>
    <dbReference type="NCBI Taxonomy" id="2763051"/>
    <lineage>
        <taxon>Bacteria</taxon>
        <taxon>Bacillati</taxon>
        <taxon>Bacillota</taxon>
        <taxon>Clostridia</taxon>
        <taxon>Lachnospirales</taxon>
        <taxon>Lachnospiraceae</taxon>
        <taxon>Lachnospira</taxon>
    </lineage>
</organism>
<proteinExistence type="predicted"/>
<reference evidence="1 2" key="1">
    <citation type="submission" date="2020-08" db="EMBL/GenBank/DDBJ databases">
        <title>Genome public.</title>
        <authorList>
            <person name="Liu C."/>
            <person name="Sun Q."/>
        </authorList>
    </citation>
    <scope>NUCLEOTIDE SEQUENCE [LARGE SCALE GENOMIC DNA]</scope>
    <source>
        <strain evidence="1 2">NSJ-43</strain>
    </source>
</reference>
<comment type="caution">
    <text evidence="1">The sequence shown here is derived from an EMBL/GenBank/DDBJ whole genome shotgun (WGS) entry which is preliminary data.</text>
</comment>
<sequence>MKSVNVWYKGEKMIAFFCRTPIHIFRTIQLKYEMFEKEKVDVYVFSSFNGASNIVQRLKKINIFENVYYIDDSTYMKGRHLVDLKACVIKSEFKKILSEKKYRELFTYNIYGPFNEVGYNVLKKNNIDLKYNVVEDAPTVYGIQYKENKCIKYLFKIFNLKSSIRNINCWWFSSPESMSPFRNGKKQKLPMVSRQNKKMCQTINYVFEYKEDVDLQNADVILMEECYSNDGLIKNEDIELFKQVIDIDKKFNSVVKLHPRSKTNRFENTFNVIKSQGIPWEVYILNCPMKDKILISLSCATMTSGKFMFGEESYSLLLFPIIEDKVIDTYDKSKYFTEERKKKLSSQKQMYDDKNKFFIAGTVKEAKNKLFEWLDNKNE</sequence>
<keyword evidence="2" id="KW-1185">Reference proteome</keyword>
<dbReference type="EMBL" id="JACOPD010000001">
    <property type="protein sequence ID" value="MBC5679395.1"/>
    <property type="molecule type" value="Genomic_DNA"/>
</dbReference>
<protein>
    <submittedName>
        <fullName evidence="1">Uncharacterized protein</fullName>
    </submittedName>
</protein>
<dbReference type="Proteomes" id="UP000628463">
    <property type="component" value="Unassembled WGS sequence"/>
</dbReference>
<gene>
    <name evidence="1" type="ORF">H8S01_00230</name>
</gene>
<accession>A0ABR7FW10</accession>
<name>A0ABR7FW10_9FIRM</name>
<evidence type="ECO:0000313" key="2">
    <source>
        <dbReference type="Proteomes" id="UP000628463"/>
    </source>
</evidence>
<evidence type="ECO:0000313" key="1">
    <source>
        <dbReference type="EMBL" id="MBC5679395.1"/>
    </source>
</evidence>
<dbReference type="RefSeq" id="WP_186835782.1">
    <property type="nucleotide sequence ID" value="NZ_JACOPD010000001.1"/>
</dbReference>